<comment type="subcellular location">
    <subcellularLocation>
        <location evidence="2">Cell inner membrane</location>
        <topology evidence="2">Multi-pass membrane protein</topology>
    </subcellularLocation>
</comment>
<evidence type="ECO:0000256" key="14">
    <source>
        <dbReference type="ARBA" id="ARBA00022989"/>
    </source>
</evidence>
<dbReference type="PRINTS" id="PR01836">
    <property type="entry name" value="MGATPASE"/>
</dbReference>
<dbReference type="InterPro" id="IPR023214">
    <property type="entry name" value="HAD_sf"/>
</dbReference>
<dbReference type="InterPro" id="IPR004014">
    <property type="entry name" value="ATPase_P-typ_cation-transptr_N"/>
</dbReference>
<keyword evidence="9 19" id="KW-0812">Transmembrane</keyword>
<dbReference type="SMART" id="SM00831">
    <property type="entry name" value="Cation_ATPase_N"/>
    <property type="match status" value="1"/>
</dbReference>
<dbReference type="InterPro" id="IPR006068">
    <property type="entry name" value="ATPase_P-typ_cation-transptr_C"/>
</dbReference>
<proteinExistence type="inferred from homology"/>
<evidence type="ECO:0000256" key="8">
    <source>
        <dbReference type="ARBA" id="ARBA00022553"/>
    </source>
</evidence>
<evidence type="ECO:0000256" key="3">
    <source>
        <dbReference type="ARBA" id="ARBA00008746"/>
    </source>
</evidence>
<feature type="domain" description="Cation-transporting P-type ATPase N-terminal" evidence="20">
    <location>
        <begin position="8"/>
        <end position="78"/>
    </location>
</feature>
<evidence type="ECO:0000256" key="5">
    <source>
        <dbReference type="ARBA" id="ARBA00013555"/>
    </source>
</evidence>
<dbReference type="NCBIfam" id="TIGR01524">
    <property type="entry name" value="ATPase-IIIB_Mg"/>
    <property type="match status" value="1"/>
</dbReference>
<feature type="transmembrane region" description="Helical" evidence="19">
    <location>
        <begin position="79"/>
        <end position="101"/>
    </location>
</feature>
<comment type="caution">
    <text evidence="21">The sequence shown here is derived from an EMBL/GenBank/DDBJ whole genome shotgun (WGS) entry which is preliminary data.</text>
</comment>
<dbReference type="Gene3D" id="2.70.150.10">
    <property type="entry name" value="Calcium-transporting ATPase, cytoplasmic transduction domain A"/>
    <property type="match status" value="1"/>
</dbReference>
<evidence type="ECO:0000256" key="7">
    <source>
        <dbReference type="ARBA" id="ARBA00022519"/>
    </source>
</evidence>
<evidence type="ECO:0000256" key="9">
    <source>
        <dbReference type="ARBA" id="ARBA00022692"/>
    </source>
</evidence>
<dbReference type="InterPro" id="IPR023298">
    <property type="entry name" value="ATPase_P-typ_TM_dom_sf"/>
</dbReference>
<dbReference type="NCBIfam" id="TIGR01494">
    <property type="entry name" value="ATPase_P-type"/>
    <property type="match status" value="2"/>
</dbReference>
<comment type="catalytic activity">
    <reaction evidence="17">
        <text>Mg(2+)(out) + ATP + H2O = Mg(2+)(in) + ADP + phosphate + H(+)</text>
        <dbReference type="Rhea" id="RHEA:10260"/>
        <dbReference type="ChEBI" id="CHEBI:15377"/>
        <dbReference type="ChEBI" id="CHEBI:15378"/>
        <dbReference type="ChEBI" id="CHEBI:18420"/>
        <dbReference type="ChEBI" id="CHEBI:30616"/>
        <dbReference type="ChEBI" id="CHEBI:43474"/>
        <dbReference type="ChEBI" id="CHEBI:456216"/>
        <dbReference type="EC" id="7.2.2.14"/>
    </reaction>
</comment>
<evidence type="ECO:0000259" key="20">
    <source>
        <dbReference type="SMART" id="SM00831"/>
    </source>
</evidence>
<dbReference type="InterPro" id="IPR001757">
    <property type="entry name" value="P_typ_ATPase"/>
</dbReference>
<keyword evidence="15 19" id="KW-0472">Membrane</keyword>
<dbReference type="InterPro" id="IPR044492">
    <property type="entry name" value="P_typ_ATPase_HD_dom"/>
</dbReference>
<dbReference type="Proteomes" id="UP001596013">
    <property type="component" value="Unassembled WGS sequence"/>
</dbReference>
<feature type="transmembrane region" description="Helical" evidence="19">
    <location>
        <begin position="715"/>
        <end position="735"/>
    </location>
</feature>
<dbReference type="InterPro" id="IPR006415">
    <property type="entry name" value="P-type_ATPase_IIIB"/>
</dbReference>
<feature type="transmembrane region" description="Helical" evidence="19">
    <location>
        <begin position="245"/>
        <end position="265"/>
    </location>
</feature>
<dbReference type="SFLD" id="SFLDG00002">
    <property type="entry name" value="C1.7:_P-type_atpase_like"/>
    <property type="match status" value="1"/>
</dbReference>
<accession>A0ABW0JNG6</accession>
<evidence type="ECO:0000313" key="22">
    <source>
        <dbReference type="Proteomes" id="UP001596013"/>
    </source>
</evidence>
<dbReference type="InterPro" id="IPR008250">
    <property type="entry name" value="ATPase_P-typ_transduc_dom_A_sf"/>
</dbReference>
<feature type="transmembrane region" description="Helical" evidence="19">
    <location>
        <begin position="51"/>
        <end position="73"/>
    </location>
</feature>
<dbReference type="EC" id="7.2.2.14" evidence="4"/>
<keyword evidence="22" id="KW-1185">Reference proteome</keyword>
<keyword evidence="10" id="KW-0547">Nucleotide-binding</keyword>
<keyword evidence="14 19" id="KW-1133">Transmembrane helix</keyword>
<dbReference type="Pfam" id="PF00690">
    <property type="entry name" value="Cation_ATPase_N"/>
    <property type="match status" value="1"/>
</dbReference>
<evidence type="ECO:0000256" key="10">
    <source>
        <dbReference type="ARBA" id="ARBA00022741"/>
    </source>
</evidence>
<dbReference type="InterPro" id="IPR023299">
    <property type="entry name" value="ATPase_P-typ_cyto_dom_N"/>
</dbReference>
<evidence type="ECO:0000256" key="16">
    <source>
        <dbReference type="ARBA" id="ARBA00029806"/>
    </source>
</evidence>
<evidence type="ECO:0000313" key="21">
    <source>
        <dbReference type="EMBL" id="MFC5437628.1"/>
    </source>
</evidence>
<dbReference type="EMBL" id="JBHSMK010000009">
    <property type="protein sequence ID" value="MFC5437628.1"/>
    <property type="molecule type" value="Genomic_DNA"/>
</dbReference>
<dbReference type="SUPFAM" id="SSF56784">
    <property type="entry name" value="HAD-like"/>
    <property type="match status" value="1"/>
</dbReference>
<dbReference type="PROSITE" id="PS00154">
    <property type="entry name" value="ATPASE_E1_E2"/>
    <property type="match status" value="1"/>
</dbReference>
<protein>
    <recommendedName>
        <fullName evidence="5">Magnesium-transporting ATPase, P-type 1</fullName>
        <ecNumber evidence="4">7.2.2.14</ecNumber>
    </recommendedName>
    <alternativeName>
        <fullName evidence="16">Mg(2+) transport ATPase, P-type 1</fullName>
    </alternativeName>
</protein>
<dbReference type="SFLD" id="SFLDF00027">
    <property type="entry name" value="p-type_atpase"/>
    <property type="match status" value="1"/>
</dbReference>
<dbReference type="SUPFAM" id="SSF81665">
    <property type="entry name" value="Calcium ATPase, transmembrane domain M"/>
    <property type="match status" value="1"/>
</dbReference>
<evidence type="ECO:0000256" key="4">
    <source>
        <dbReference type="ARBA" id="ARBA00012786"/>
    </source>
</evidence>
<dbReference type="Gene3D" id="3.40.1110.10">
    <property type="entry name" value="Calcium-transporting ATPase, cytoplasmic domain N"/>
    <property type="match status" value="1"/>
</dbReference>
<dbReference type="RefSeq" id="WP_377306226.1">
    <property type="nucleotide sequence ID" value="NZ_JBHSMK010000009.1"/>
</dbReference>
<name>A0ABW0JNG6_9GAMM</name>
<evidence type="ECO:0000256" key="12">
    <source>
        <dbReference type="ARBA" id="ARBA00022842"/>
    </source>
</evidence>
<evidence type="ECO:0000256" key="1">
    <source>
        <dbReference type="ARBA" id="ARBA00003954"/>
    </source>
</evidence>
<evidence type="ECO:0000256" key="18">
    <source>
        <dbReference type="SAM" id="MobiDB-lite"/>
    </source>
</evidence>
<feature type="transmembrane region" description="Helical" evidence="19">
    <location>
        <begin position="271"/>
        <end position="296"/>
    </location>
</feature>
<organism evidence="21 22">
    <name type="scientific">Rhodanobacter umsongensis</name>
    <dbReference type="NCBI Taxonomy" id="633153"/>
    <lineage>
        <taxon>Bacteria</taxon>
        <taxon>Pseudomonadati</taxon>
        <taxon>Pseudomonadota</taxon>
        <taxon>Gammaproteobacteria</taxon>
        <taxon>Lysobacterales</taxon>
        <taxon>Rhodanobacteraceae</taxon>
        <taxon>Rhodanobacter</taxon>
    </lineage>
</organism>
<dbReference type="SFLD" id="SFLDS00003">
    <property type="entry name" value="Haloacid_Dehalogenase"/>
    <property type="match status" value="1"/>
</dbReference>
<evidence type="ECO:0000256" key="17">
    <source>
        <dbReference type="ARBA" id="ARBA00047295"/>
    </source>
</evidence>
<keyword evidence="11" id="KW-0067">ATP-binding</keyword>
<dbReference type="InterPro" id="IPR036412">
    <property type="entry name" value="HAD-like_sf"/>
</dbReference>
<evidence type="ECO:0000256" key="6">
    <source>
        <dbReference type="ARBA" id="ARBA00022475"/>
    </source>
</evidence>
<evidence type="ECO:0000256" key="11">
    <source>
        <dbReference type="ARBA" id="ARBA00022840"/>
    </source>
</evidence>
<comment type="function">
    <text evidence="1">Mediates magnesium influx to the cytosol.</text>
</comment>
<evidence type="ECO:0000256" key="19">
    <source>
        <dbReference type="SAM" id="Phobius"/>
    </source>
</evidence>
<sequence>MPTPSVRHSPGQPADAQSGVPAGGLSEREAQDRRARYGPNEARAVGHGGPIAALLLLFTNPLVVILLLAAGVSGFVGDIVGAAIIAAMVILSVTLNFALSYRSQRAANRLRDEIAPMATVCRDGRWQERPRKELVPGDLIRLAAGDRVPADARLMTARDLHVLQAALTGESMPVEKAVADGQEGLDRSADARHLVFLGTSVVAGTATAVVFATGRQTAFGDVAEALAERPPPTEFERGLSGFSRLIMYTMVFLLLAVLLIGIAMHRPPLETMLFALALAVGLTPEFMPMITTVTLARGAVRMARQRVIVKHLAAIEDFGSMTVLLSDKTGTLTSNETSLASSVDPFGGASERSHVLAYLNASFETGIRSPLDAAILSCQTLAVSGYRKLDEIPFDFERRRLSVVVEHNDERLLIVKGAPESVIAQCTRYEADGLVQKIDATSMERCMRTQEGFGEQGLRVLAVAYRNVPSQERYATSDEADLTLAGFVLFADPIIPGVAECLRTLAEDGITVKILTGDNERVARHVCAQVGIDVSRLVTGAEIEGLGETALGILAERTSIFARVNPAQKHRIVLALKARNCVVGFLGDGINDAPSLHAADVGISVASAVDVAREAADIVLRERDLKALHAGVIEGRRAFTNVMKYLLMGTSSNFGNMFSMAAGALFLPFLPMLPTQILLNNFLYDMAQTTIPTDNVDSAQLRRPRRWSVALIRRFMLGIGPISSIYDFLTFYVLLRWLHASEAAFHTGWFIESLATQTLVLFVIRTAGNPLRSRPSKALIVSVLLAIAIGVILPATPLATDLGFVLLPPAFFMFLIAATVTYLLLVEMAKRRFMRSADDASPAERNNTVNRSGARLHE</sequence>
<keyword evidence="8" id="KW-0597">Phosphoprotein</keyword>
<dbReference type="Gene3D" id="3.40.50.1000">
    <property type="entry name" value="HAD superfamily/HAD-like"/>
    <property type="match status" value="1"/>
</dbReference>
<feature type="transmembrane region" description="Helical" evidence="19">
    <location>
        <begin position="747"/>
        <end position="766"/>
    </location>
</feature>
<dbReference type="Pfam" id="PF00689">
    <property type="entry name" value="Cation_ATPase_C"/>
    <property type="match status" value="1"/>
</dbReference>
<feature type="region of interest" description="Disordered" evidence="18">
    <location>
        <begin position="1"/>
        <end position="34"/>
    </location>
</feature>
<keyword evidence="13" id="KW-1278">Translocase</keyword>
<dbReference type="PANTHER" id="PTHR42861">
    <property type="entry name" value="CALCIUM-TRANSPORTING ATPASE"/>
    <property type="match status" value="1"/>
</dbReference>
<evidence type="ECO:0000256" key="15">
    <source>
        <dbReference type="ARBA" id="ARBA00023136"/>
    </source>
</evidence>
<keyword evidence="6" id="KW-1003">Cell membrane</keyword>
<evidence type="ECO:0000256" key="13">
    <source>
        <dbReference type="ARBA" id="ARBA00022967"/>
    </source>
</evidence>
<dbReference type="Pfam" id="PF00122">
    <property type="entry name" value="E1-E2_ATPase"/>
    <property type="match status" value="1"/>
</dbReference>
<dbReference type="InterPro" id="IPR018303">
    <property type="entry name" value="ATPase_P-typ_P_site"/>
</dbReference>
<dbReference type="InterPro" id="IPR059000">
    <property type="entry name" value="ATPase_P-type_domA"/>
</dbReference>
<keyword evidence="12" id="KW-0460">Magnesium</keyword>
<gene>
    <name evidence="21" type="primary">mgtA</name>
    <name evidence="21" type="ORF">ACFPME_13785</name>
</gene>
<comment type="similarity">
    <text evidence="3">Belongs to the cation transport ATPase (P-type) (TC 3.A.3) family. Type IIIB subfamily.</text>
</comment>
<dbReference type="Pfam" id="PF13246">
    <property type="entry name" value="Cation_ATPase"/>
    <property type="match status" value="1"/>
</dbReference>
<keyword evidence="7" id="KW-0997">Cell inner membrane</keyword>
<feature type="transmembrane region" description="Helical" evidence="19">
    <location>
        <begin position="802"/>
        <end position="825"/>
    </location>
</feature>
<feature type="transmembrane region" description="Helical" evidence="19">
    <location>
        <begin position="778"/>
        <end position="796"/>
    </location>
</feature>
<dbReference type="SUPFAM" id="SSF81653">
    <property type="entry name" value="Calcium ATPase, transduction domain A"/>
    <property type="match status" value="1"/>
</dbReference>
<evidence type="ECO:0000256" key="2">
    <source>
        <dbReference type="ARBA" id="ARBA00004429"/>
    </source>
</evidence>
<dbReference type="Gene3D" id="1.20.1110.10">
    <property type="entry name" value="Calcium-transporting ATPase, transmembrane domain"/>
    <property type="match status" value="1"/>
</dbReference>
<reference evidence="22" key="1">
    <citation type="journal article" date="2019" name="Int. J. Syst. Evol. Microbiol.">
        <title>The Global Catalogue of Microorganisms (GCM) 10K type strain sequencing project: providing services to taxonomists for standard genome sequencing and annotation.</title>
        <authorList>
            <consortium name="The Broad Institute Genomics Platform"/>
            <consortium name="The Broad Institute Genome Sequencing Center for Infectious Disease"/>
            <person name="Wu L."/>
            <person name="Ma J."/>
        </authorList>
    </citation>
    <scope>NUCLEOTIDE SEQUENCE [LARGE SCALE GENOMIC DNA]</scope>
    <source>
        <strain evidence="22">JCM 17130</strain>
    </source>
</reference>